<evidence type="ECO:0000256" key="1">
    <source>
        <dbReference type="SAM" id="MobiDB-lite"/>
    </source>
</evidence>
<feature type="region of interest" description="Disordered" evidence="1">
    <location>
        <begin position="107"/>
        <end position="189"/>
    </location>
</feature>
<dbReference type="VEuPathDB" id="FungiDB:sscle_02g017000"/>
<evidence type="ECO:0000313" key="3">
    <source>
        <dbReference type="Proteomes" id="UP000177798"/>
    </source>
</evidence>
<sequence>MNVKRNSFLEKEIQDLLVSAGRDRPNLNSSQSTLSPCVRTRQQKEEKRRSLETLLLAPAIPTLPRPLASVGRSNSEQRLKVITQVIIRETSAVVLLSKVVPSEFGRKEELISSPSLTDPSATKSGSRFLRSGRAFQEIKHVPRPRTPSLSRTRPDDVPESRGSNRKCLDSRLISSKNSDPIPREGAVQSNTVKSPISKLLSRQSKIVTYASVPKNWIYSPLSDQKLVRHLRAILEAIQRQSSKKQANLAIVKALFKSSRVLVSTHFSTHTSTQGILI</sequence>
<dbReference type="AlphaFoldDB" id="A0A1D9PW68"/>
<evidence type="ECO:0000313" key="2">
    <source>
        <dbReference type="EMBL" id="APA06930.1"/>
    </source>
</evidence>
<feature type="region of interest" description="Disordered" evidence="1">
    <location>
        <begin position="22"/>
        <end position="45"/>
    </location>
</feature>
<proteinExistence type="predicted"/>
<gene>
    <name evidence="2" type="ORF">sscle_02g017000</name>
</gene>
<organism evidence="2 3">
    <name type="scientific">Sclerotinia sclerotiorum (strain ATCC 18683 / 1980 / Ss-1)</name>
    <name type="common">White mold</name>
    <name type="synonym">Whetzelinia sclerotiorum</name>
    <dbReference type="NCBI Taxonomy" id="665079"/>
    <lineage>
        <taxon>Eukaryota</taxon>
        <taxon>Fungi</taxon>
        <taxon>Dikarya</taxon>
        <taxon>Ascomycota</taxon>
        <taxon>Pezizomycotina</taxon>
        <taxon>Leotiomycetes</taxon>
        <taxon>Helotiales</taxon>
        <taxon>Sclerotiniaceae</taxon>
        <taxon>Sclerotinia</taxon>
    </lineage>
</organism>
<feature type="compositionally biased region" description="Polar residues" evidence="1">
    <location>
        <begin position="26"/>
        <end position="35"/>
    </location>
</feature>
<protein>
    <submittedName>
        <fullName evidence="2">Uncharacterized protein</fullName>
    </submittedName>
</protein>
<reference evidence="3" key="1">
    <citation type="journal article" date="2017" name="Genome Biol. Evol.">
        <title>The complete genome sequence of the phytopathogenic fungus Sclerotinia sclerotiorum reveals insights into the genome architecture of broad host range pathogens.</title>
        <authorList>
            <person name="Derbyshire M."/>
            <person name="Denton-Giles M."/>
            <person name="Hegedus D."/>
            <person name="Seifbarghy S."/>
            <person name="Rollins J."/>
            <person name="van Kan J."/>
            <person name="Seidl M.F."/>
            <person name="Faino L."/>
            <person name="Mbengue M."/>
            <person name="Navaud O."/>
            <person name="Raffaele S."/>
            <person name="Hammond-Kosack K."/>
            <person name="Heard S."/>
            <person name="Oliver R."/>
        </authorList>
    </citation>
    <scope>NUCLEOTIDE SEQUENCE [LARGE SCALE GENOMIC DNA]</scope>
    <source>
        <strain evidence="3">ATCC 18683 / 1980 / Ss-1</strain>
    </source>
</reference>
<dbReference type="EMBL" id="CP017815">
    <property type="protein sequence ID" value="APA06930.1"/>
    <property type="molecule type" value="Genomic_DNA"/>
</dbReference>
<name>A0A1D9PW68_SCLS1</name>
<dbReference type="Proteomes" id="UP000177798">
    <property type="component" value="Chromosome 2"/>
</dbReference>
<feature type="compositionally biased region" description="Polar residues" evidence="1">
    <location>
        <begin position="112"/>
        <end position="125"/>
    </location>
</feature>
<accession>A0A1D9PW68</accession>
<dbReference type="OrthoDB" id="10390588at2759"/>